<keyword evidence="3" id="KW-0158">Chromosome</keyword>
<dbReference type="STRING" id="218851.A0A2G5CVY2"/>
<dbReference type="Gene3D" id="3.40.50.10190">
    <property type="entry name" value="BRCT domain"/>
    <property type="match status" value="1"/>
</dbReference>
<dbReference type="GO" id="GO:0005694">
    <property type="term" value="C:chromosome"/>
    <property type="evidence" value="ECO:0007669"/>
    <property type="project" value="UniProtKB-SubCell"/>
</dbReference>
<keyword evidence="12" id="KW-1185">Reference proteome</keyword>
<dbReference type="InterPro" id="IPR036420">
    <property type="entry name" value="BRCT_dom_sf"/>
</dbReference>
<keyword evidence="4" id="KW-0227">DNA damage</keyword>
<dbReference type="Proteomes" id="UP000230069">
    <property type="component" value="Unassembled WGS sequence"/>
</dbReference>
<evidence type="ECO:0000313" key="12">
    <source>
        <dbReference type="Proteomes" id="UP000230069"/>
    </source>
</evidence>
<evidence type="ECO:0000256" key="2">
    <source>
        <dbReference type="ARBA" id="ARBA00004286"/>
    </source>
</evidence>
<reference evidence="11 12" key="1">
    <citation type="submission" date="2017-09" db="EMBL/GenBank/DDBJ databases">
        <title>WGS assembly of Aquilegia coerulea Goldsmith.</title>
        <authorList>
            <person name="Hodges S."/>
            <person name="Kramer E."/>
            <person name="Nordborg M."/>
            <person name="Tomkins J."/>
            <person name="Borevitz J."/>
            <person name="Derieg N."/>
            <person name="Yan J."/>
            <person name="Mihaltcheva S."/>
            <person name="Hayes R.D."/>
            <person name="Rokhsar D."/>
        </authorList>
    </citation>
    <scope>NUCLEOTIDE SEQUENCE [LARGE SCALE GENOMIC DNA]</scope>
    <source>
        <strain evidence="12">cv. Goldsmith</strain>
    </source>
</reference>
<evidence type="ECO:0000256" key="4">
    <source>
        <dbReference type="ARBA" id="ARBA00022763"/>
    </source>
</evidence>
<dbReference type="InParanoid" id="A0A2G5CVY2"/>
<dbReference type="CDD" id="cd22667">
    <property type="entry name" value="FHA_NBN"/>
    <property type="match status" value="1"/>
</dbReference>
<dbReference type="GO" id="GO:0030870">
    <property type="term" value="C:Mre11 complex"/>
    <property type="evidence" value="ECO:0007669"/>
    <property type="project" value="InterPro"/>
</dbReference>
<dbReference type="InterPro" id="IPR008984">
    <property type="entry name" value="SMAD_FHA_dom_sf"/>
</dbReference>
<evidence type="ECO:0000256" key="5">
    <source>
        <dbReference type="ARBA" id="ARBA00023204"/>
    </source>
</evidence>
<dbReference type="GO" id="GO:0000724">
    <property type="term" value="P:double-strand break repair via homologous recombination"/>
    <property type="evidence" value="ECO:0007669"/>
    <property type="project" value="TreeGrafter"/>
</dbReference>
<accession>A0A2G5CVY2</accession>
<dbReference type="OrthoDB" id="552194at2759"/>
<evidence type="ECO:0000256" key="6">
    <source>
        <dbReference type="ARBA" id="ARBA00023242"/>
    </source>
</evidence>
<dbReference type="FunFam" id="2.60.200.20:FF:000017">
    <property type="entry name" value="Nibrin"/>
    <property type="match status" value="1"/>
</dbReference>
<dbReference type="InterPro" id="IPR001357">
    <property type="entry name" value="BRCT_dom"/>
</dbReference>
<comment type="similarity">
    <text evidence="8">Belongs to the Nibrin family.</text>
</comment>
<dbReference type="GO" id="GO:0007095">
    <property type="term" value="P:mitotic G2 DNA damage checkpoint signaling"/>
    <property type="evidence" value="ECO:0007669"/>
    <property type="project" value="InterPro"/>
</dbReference>
<evidence type="ECO:0008006" key="13">
    <source>
        <dbReference type="Google" id="ProtNLM"/>
    </source>
</evidence>
<dbReference type="SUPFAM" id="SSF49879">
    <property type="entry name" value="SMAD/FHA domain"/>
    <property type="match status" value="1"/>
</dbReference>
<evidence type="ECO:0000256" key="3">
    <source>
        <dbReference type="ARBA" id="ARBA00022454"/>
    </source>
</evidence>
<gene>
    <name evidence="11" type="ORF">AQUCO_03500066v1</name>
</gene>
<keyword evidence="7" id="KW-0131">Cell cycle</keyword>
<keyword evidence="6" id="KW-0539">Nucleus</keyword>
<dbReference type="AlphaFoldDB" id="A0A2G5CVY2"/>
<evidence type="ECO:0000313" key="11">
    <source>
        <dbReference type="EMBL" id="PIA35436.1"/>
    </source>
</evidence>
<evidence type="ECO:0000259" key="9">
    <source>
        <dbReference type="PROSITE" id="PS50006"/>
    </source>
</evidence>
<name>A0A2G5CVY2_AQUCA</name>
<evidence type="ECO:0000259" key="10">
    <source>
        <dbReference type="PROSITE" id="PS50172"/>
    </source>
</evidence>
<comment type="subcellular location">
    <subcellularLocation>
        <location evidence="2">Chromosome</location>
    </subcellularLocation>
    <subcellularLocation>
        <location evidence="1">Nucleus</location>
    </subcellularLocation>
</comment>
<dbReference type="FunCoup" id="A0A2G5CVY2">
    <property type="interactions" value="1089"/>
</dbReference>
<dbReference type="EMBL" id="KZ305052">
    <property type="protein sequence ID" value="PIA35436.1"/>
    <property type="molecule type" value="Genomic_DNA"/>
</dbReference>
<dbReference type="PANTHER" id="PTHR12162">
    <property type="entry name" value="NIBRIN-RELATED"/>
    <property type="match status" value="1"/>
</dbReference>
<dbReference type="PROSITE" id="PS50172">
    <property type="entry name" value="BRCT"/>
    <property type="match status" value="1"/>
</dbReference>
<organism evidence="11 12">
    <name type="scientific">Aquilegia coerulea</name>
    <name type="common">Rocky mountain columbine</name>
    <dbReference type="NCBI Taxonomy" id="218851"/>
    <lineage>
        <taxon>Eukaryota</taxon>
        <taxon>Viridiplantae</taxon>
        <taxon>Streptophyta</taxon>
        <taxon>Embryophyta</taxon>
        <taxon>Tracheophyta</taxon>
        <taxon>Spermatophyta</taxon>
        <taxon>Magnoliopsida</taxon>
        <taxon>Ranunculales</taxon>
        <taxon>Ranunculaceae</taxon>
        <taxon>Thalictroideae</taxon>
        <taxon>Aquilegia</taxon>
    </lineage>
</organism>
<protein>
    <recommendedName>
        <fullName evidence="13">FHA domain-containing protein</fullName>
    </recommendedName>
</protein>
<proteinExistence type="inferred from homology"/>
<dbReference type="GO" id="GO:0003684">
    <property type="term" value="F:damaged DNA binding"/>
    <property type="evidence" value="ECO:0007669"/>
    <property type="project" value="TreeGrafter"/>
</dbReference>
<dbReference type="PROSITE" id="PS50006">
    <property type="entry name" value="FHA_DOMAIN"/>
    <property type="match status" value="1"/>
</dbReference>
<dbReference type="Pfam" id="PF00498">
    <property type="entry name" value="FHA"/>
    <property type="match status" value="1"/>
</dbReference>
<dbReference type="InterPro" id="IPR000253">
    <property type="entry name" value="FHA_dom"/>
</dbReference>
<dbReference type="SUPFAM" id="SSF52113">
    <property type="entry name" value="BRCT domain"/>
    <property type="match status" value="1"/>
</dbReference>
<feature type="domain" description="FHA" evidence="9">
    <location>
        <begin position="25"/>
        <end position="84"/>
    </location>
</feature>
<evidence type="ECO:0000256" key="7">
    <source>
        <dbReference type="ARBA" id="ARBA00023306"/>
    </source>
</evidence>
<sequence length="525" mass="58113">MVWGFFPVESLPGEQKYYIYSKGTYKVGRKGCDVIINTDKGVSRIHAEVIIDSMTSLDPLQRISTNFSSNVRIKDCSKYGTFINKKSGTKPKVSEYPNKEAPLKDGDLLSFGTGNATYRFSFVPLVFFVYRSKANHMDHSLQEDISSIGAQATRSWSAECTHVIVDESMPIKEDLLDAIVAQKPIVLNGWVKVVAEKKIRTEIPSWDLYVPTLTLEGLPVKLVDPEVRGNCLAGYTFLLGSLELYKFGDRLRSLLGVGGAKVLSVDGYCSGSEMPEDGANNRLVLVNPPGSASHLNIYQQLQSLSRVNEITLVLAVLAGHLDQTAMEAPSILISSSCSTDETIVEDSDVEMDTVTSNFAAGSSKAAETIKGEVDEQISGHHVSTKPEKIEVPSLKVEDSGMVGKRVNVYEPDTSMDQRLDILYSQDLIVRDMNKPASVHSRNIGGINFKCFRKRETPSGNSFKNLVPFSKYPYRESDYGNEEVAEHVKEEKKRKQIEAIAEDLFNNDKAKRRKADGSLQGLMIRG</sequence>
<dbReference type="InterPro" id="IPR040227">
    <property type="entry name" value="Nibrin-rel"/>
</dbReference>
<feature type="domain" description="BRCT" evidence="10">
    <location>
        <begin position="122"/>
        <end position="191"/>
    </location>
</feature>
<dbReference type="PANTHER" id="PTHR12162:SF0">
    <property type="entry name" value="NIBRIN"/>
    <property type="match status" value="1"/>
</dbReference>
<evidence type="ECO:0000256" key="1">
    <source>
        <dbReference type="ARBA" id="ARBA00004123"/>
    </source>
</evidence>
<evidence type="ECO:0000256" key="8">
    <source>
        <dbReference type="ARBA" id="ARBA00044757"/>
    </source>
</evidence>
<dbReference type="Gene3D" id="2.60.200.20">
    <property type="match status" value="1"/>
</dbReference>
<keyword evidence="5" id="KW-0234">DNA repair</keyword>